<dbReference type="Proteomes" id="UP001497535">
    <property type="component" value="Unassembled WGS sequence"/>
</dbReference>
<organism evidence="1 2">
    <name type="scientific">Meloidogyne enterolobii</name>
    <name type="common">Root-knot nematode worm</name>
    <name type="synonym">Meloidogyne mayaguensis</name>
    <dbReference type="NCBI Taxonomy" id="390850"/>
    <lineage>
        <taxon>Eukaryota</taxon>
        <taxon>Metazoa</taxon>
        <taxon>Ecdysozoa</taxon>
        <taxon>Nematoda</taxon>
        <taxon>Chromadorea</taxon>
        <taxon>Rhabditida</taxon>
        <taxon>Tylenchina</taxon>
        <taxon>Tylenchomorpha</taxon>
        <taxon>Tylenchoidea</taxon>
        <taxon>Meloidogynidae</taxon>
        <taxon>Meloidogyninae</taxon>
        <taxon>Meloidogyne</taxon>
    </lineage>
</organism>
<dbReference type="EMBL" id="CAVMJV010000108">
    <property type="protein sequence ID" value="CAK5100627.1"/>
    <property type="molecule type" value="Genomic_DNA"/>
</dbReference>
<accession>A0ACB1AQX1</accession>
<reference evidence="1" key="1">
    <citation type="submission" date="2023-11" db="EMBL/GenBank/DDBJ databases">
        <authorList>
            <person name="Poullet M."/>
        </authorList>
    </citation>
    <scope>NUCLEOTIDE SEQUENCE</scope>
    <source>
        <strain evidence="1">E1834</strain>
    </source>
</reference>
<gene>
    <name evidence="1" type="ORF">MENTE1834_LOCUS42104</name>
</gene>
<keyword evidence="2" id="KW-1185">Reference proteome</keyword>
<sequence>MSIIPSRVILRWWGRGGGRARGRIFGEAATRVGGRDGYKTVLFSRGEDGDGKIFPFSRGCREFSKNL</sequence>
<evidence type="ECO:0000313" key="1">
    <source>
        <dbReference type="EMBL" id="CAK5100627.1"/>
    </source>
</evidence>
<evidence type="ECO:0000313" key="2">
    <source>
        <dbReference type="Proteomes" id="UP001497535"/>
    </source>
</evidence>
<protein>
    <submittedName>
        <fullName evidence="1">Uncharacterized protein</fullName>
    </submittedName>
</protein>
<comment type="caution">
    <text evidence="1">The sequence shown here is derived from an EMBL/GenBank/DDBJ whole genome shotgun (WGS) entry which is preliminary data.</text>
</comment>
<proteinExistence type="predicted"/>
<name>A0ACB1AQX1_MELEN</name>